<sequence length="157" mass="16776">MATHHPTSPARAVQKGGSWQPQKITTAAYTLQREDDGRVRVAISDPAGKLLDTGRLQRDLNRLGVPAVVYAGDPRCTDTPTSPGDHSSNKTWDIELTKGGKPVLSVRPDRIPAGQHLLVAFPLLRTDPDRAAYAITAGRIDGTPPACVPAWPKGSAK</sequence>
<keyword evidence="3" id="KW-1185">Reference proteome</keyword>
<name>A0A221NSY4_9ACTN</name>
<feature type="compositionally biased region" description="Polar residues" evidence="1">
    <location>
        <begin position="78"/>
        <end position="91"/>
    </location>
</feature>
<gene>
    <name evidence="2" type="ORF">LK07_02440</name>
</gene>
<accession>A0A221NSY4</accession>
<dbReference type="OrthoDB" id="4275175at2"/>
<feature type="region of interest" description="Disordered" evidence="1">
    <location>
        <begin position="1"/>
        <end position="21"/>
    </location>
</feature>
<dbReference type="Proteomes" id="UP000031501">
    <property type="component" value="Chromosome"/>
</dbReference>
<dbReference type="AlphaFoldDB" id="A0A221NSY4"/>
<dbReference type="RefSeq" id="WP_039650022.1">
    <property type="nucleotide sequence ID" value="NZ_CP021080.1"/>
</dbReference>
<dbReference type="KEGG" id="splu:LK06_001355"/>
<evidence type="ECO:0000256" key="1">
    <source>
        <dbReference type="SAM" id="MobiDB-lite"/>
    </source>
</evidence>
<feature type="region of interest" description="Disordered" evidence="1">
    <location>
        <begin position="73"/>
        <end position="93"/>
    </location>
</feature>
<dbReference type="EMBL" id="CP022433">
    <property type="protein sequence ID" value="ASN23071.1"/>
    <property type="molecule type" value="Genomic_DNA"/>
</dbReference>
<evidence type="ECO:0000313" key="3">
    <source>
        <dbReference type="Proteomes" id="UP000031501"/>
    </source>
</evidence>
<reference evidence="2 3" key="1">
    <citation type="submission" date="2017-07" db="EMBL/GenBank/DDBJ databases">
        <title>Genome sequence of Streptomyces pluripotens MUSC 137T.</title>
        <authorList>
            <person name="Ser H.-L."/>
            <person name="Lee L.-H."/>
        </authorList>
    </citation>
    <scope>NUCLEOTIDE SEQUENCE [LARGE SCALE GENOMIC DNA]</scope>
    <source>
        <strain evidence="2 3">MUSC 137</strain>
    </source>
</reference>
<evidence type="ECO:0000313" key="2">
    <source>
        <dbReference type="EMBL" id="ASN23071.1"/>
    </source>
</evidence>
<proteinExistence type="predicted"/>
<organism evidence="2 3">
    <name type="scientific">Streptomyces pluripotens</name>
    <dbReference type="NCBI Taxonomy" id="1355015"/>
    <lineage>
        <taxon>Bacteria</taxon>
        <taxon>Bacillati</taxon>
        <taxon>Actinomycetota</taxon>
        <taxon>Actinomycetes</taxon>
        <taxon>Kitasatosporales</taxon>
        <taxon>Streptomycetaceae</taxon>
        <taxon>Streptomyces</taxon>
    </lineage>
</organism>
<protein>
    <submittedName>
        <fullName evidence="2">Uncharacterized protein</fullName>
    </submittedName>
</protein>